<evidence type="ECO:0000256" key="3">
    <source>
        <dbReference type="ARBA" id="ARBA00022553"/>
    </source>
</evidence>
<evidence type="ECO:0000256" key="8">
    <source>
        <dbReference type="PROSITE-ProRule" id="PRU00023"/>
    </source>
</evidence>
<feature type="repeat" description="ANK" evidence="8">
    <location>
        <begin position="1098"/>
        <end position="1130"/>
    </location>
</feature>
<feature type="compositionally biased region" description="Basic residues" evidence="9">
    <location>
        <begin position="1016"/>
        <end position="1027"/>
    </location>
</feature>
<evidence type="ECO:0000256" key="7">
    <source>
        <dbReference type="ARBA" id="ARBA00034703"/>
    </source>
</evidence>
<evidence type="ECO:0000256" key="5">
    <source>
        <dbReference type="ARBA" id="ARBA00022843"/>
    </source>
</evidence>
<feature type="region of interest" description="Disordered" evidence="9">
    <location>
        <begin position="496"/>
        <end position="517"/>
    </location>
</feature>
<keyword evidence="2" id="KW-1017">Isopeptide bond</keyword>
<keyword evidence="8" id="KW-0040">ANK repeat</keyword>
<dbReference type="Pfam" id="PF16553">
    <property type="entry name" value="PUFD"/>
    <property type="match status" value="1"/>
</dbReference>
<feature type="compositionally biased region" description="Polar residues" evidence="9">
    <location>
        <begin position="813"/>
        <end position="822"/>
    </location>
</feature>
<dbReference type="GO" id="GO:0000122">
    <property type="term" value="P:negative regulation of transcription by RNA polymerase II"/>
    <property type="evidence" value="ECO:0007669"/>
    <property type="project" value="TreeGrafter"/>
</dbReference>
<evidence type="ECO:0000256" key="2">
    <source>
        <dbReference type="ARBA" id="ARBA00022499"/>
    </source>
</evidence>
<keyword evidence="5" id="KW-0832">Ubl conjugation</keyword>
<dbReference type="PROSITE" id="PS50297">
    <property type="entry name" value="ANK_REP_REGION"/>
    <property type="match status" value="2"/>
</dbReference>
<dbReference type="SMART" id="SM00248">
    <property type="entry name" value="ANK"/>
    <property type="match status" value="3"/>
</dbReference>
<comment type="similarity">
    <text evidence="7">Belongs to the BCOR family.</text>
</comment>
<feature type="region of interest" description="Disordered" evidence="9">
    <location>
        <begin position="785"/>
        <end position="822"/>
    </location>
</feature>
<dbReference type="FunFam" id="1.25.40.20:FF:000032">
    <property type="entry name" value="BCL-6 corepressor isoform X1"/>
    <property type="match status" value="1"/>
</dbReference>
<evidence type="ECO:0000256" key="6">
    <source>
        <dbReference type="ARBA" id="ARBA00023242"/>
    </source>
</evidence>
<reference evidence="11" key="2">
    <citation type="submission" date="2025-09" db="UniProtKB">
        <authorList>
            <consortium name="Ensembl"/>
        </authorList>
    </citation>
    <scope>IDENTIFICATION</scope>
</reference>
<sequence length="1367" mass="148088">MDGALREESVRLCEKRRAVKMQAGVGQLETPTLPVYMHAAWTDTPSVPRFDDLNKSELNCSSAGFPHLPGFADYQGGMTGRRAGVWPREPARTANGFLLSSNAQPLAIYPRAAIPPRLGPPGIGSFSAAEGRSSTVDSLCLERSAAITSAFQLPWTRAHAGIALAPSTHPDHSRLSALSVSGSFPRPFALVPLDPPRRCLYLPLESCTVPRPTLPCGKTSVLLPETCATVTLPGLDAGPCLRANRETAITTASVRDIGMPRMSSGSPLQRVLTPVGAAPNRASPVPALQQRSSSCPRIGQPGPPPQTQARLGLPLGRPASASPLQPGTCPIDWTSADTVPCRTSSSRCPSEIRPAFSFPPQPSPDLYSHWQQIFPAIGLVSSSAFVPFQASNFRSLFVTSTAEPTSHERFPSIQIQPQSTSAQQQQIWETRLQPTWAVSSNLSSKNGLREVTDTACVMAARQVLDSNTEQVAAANGAQFDMSGHWHQWSHEVGEQLDDSLEDGEERSTRLGKPRQSGLTKRIANSAGYVGDRLKCVTAELYGDSSKLGREQRALQLSNGRPGERRPGARGCRDGWQRAMQRFSELEMREQDGSQELREESDMMSSDGRLLTSDVTNHPDRQDHDDVALLRRGKNGFLDFVPVVLMSRTRSHCGSFEPVLGDGHGERGSEESGIQSTVSSILPPPPPSLLALSPTVSIPQHRSFPLPSLCDMPLRFGHGLDCATGDPRCSNGTPKLSDSVEADRCSGCLNNPAPCGPLHIHGRTFPSDGCRLSPYHLYNKSLWQKEKDNVTSGPESKVTEGSGGGPGQAGTLGNPPTSINPQEGTEILLAPSIWRSSGDKAPESKGVPADSTLEKESKKETLVQEVKESKMETSGKESGEDEKERGLGDQRLTIKEEPDEDKEEESEEEIAEADVKTLRVCIDLDGLSPNQRRLRRLSGQRARSWGNGVEKISVERGMKRKTSPTPSRLSRPSKRRGVVGRPPSSGRNLLPRKPSEDESWRDLGDDSPWGLGQKAPGKCRFKQKHLLPSRKTGAPVGRPRGALSRGVGGRPVPPEARRLIVNKNAGETLLQRAARLGYEEVVLYCLESSVCDVNHRDHAGFTALHEASARGHFTIARHLLHNMAHVNCGAQDGTRPLHDAVENDHLQLTRLLLAHGADPTLATYSGRTVSHLARSPVMAAFLSDHMADVRGWPEGDQGCFWSFYSSSIFEKDEDTGFDVLAEVPGSEGERSECEVEEGTNEDPITFEFYSSPPPPAYNLQISHAQGPRNWLLLKDILASSNLSLPALQAACPSLRLASLPSTEVRRQVLESQLAPPLSQTSGPPPLPLLTTAAPSLAQGTMKSTVATRLVRLMPELQRLLGASLEVLQ</sequence>
<dbReference type="GeneTree" id="ENSGT00940000153737"/>
<dbReference type="Pfam" id="PF12796">
    <property type="entry name" value="Ank_2"/>
    <property type="match status" value="1"/>
</dbReference>
<protein>
    <recommendedName>
        <fullName evidence="10">BCL-6 corepressor PCGF1 binding domain-containing protein</fullName>
    </recommendedName>
</protein>
<accession>A0A8C4Q8I0</accession>
<proteinExistence type="inferred from homology"/>
<feature type="domain" description="BCL-6 corepressor PCGF1 binding" evidence="10">
    <location>
        <begin position="1241"/>
        <end position="1366"/>
    </location>
</feature>
<evidence type="ECO:0000256" key="1">
    <source>
        <dbReference type="ARBA" id="ARBA00004123"/>
    </source>
</evidence>
<name>A0A8C4Q8I0_EPTBU</name>
<dbReference type="PANTHER" id="PTHR24117:SF9">
    <property type="entry name" value="BCL-6 COREPRESSOR PCGF1 BINDING DOMAIN-CONTAINING PROTEIN"/>
    <property type="match status" value="1"/>
</dbReference>
<dbReference type="PANTHER" id="PTHR24117">
    <property type="entry name" value="AGAP007537-PB"/>
    <property type="match status" value="1"/>
</dbReference>
<evidence type="ECO:0000313" key="12">
    <source>
        <dbReference type="Proteomes" id="UP000694388"/>
    </source>
</evidence>
<dbReference type="Gene3D" id="1.25.40.20">
    <property type="entry name" value="Ankyrin repeat-containing domain"/>
    <property type="match status" value="1"/>
</dbReference>
<reference evidence="11" key="1">
    <citation type="submission" date="2025-08" db="UniProtKB">
        <authorList>
            <consortium name="Ensembl"/>
        </authorList>
    </citation>
    <scope>IDENTIFICATION</scope>
</reference>
<comment type="subcellular location">
    <subcellularLocation>
        <location evidence="1">Nucleus</location>
    </subcellularLocation>
</comment>
<dbReference type="InterPro" id="IPR032365">
    <property type="entry name" value="PUFD"/>
</dbReference>
<organism evidence="11 12">
    <name type="scientific">Eptatretus burgeri</name>
    <name type="common">Inshore hagfish</name>
    <dbReference type="NCBI Taxonomy" id="7764"/>
    <lineage>
        <taxon>Eukaryota</taxon>
        <taxon>Metazoa</taxon>
        <taxon>Chordata</taxon>
        <taxon>Craniata</taxon>
        <taxon>Vertebrata</taxon>
        <taxon>Cyclostomata</taxon>
        <taxon>Myxini</taxon>
        <taxon>Myxiniformes</taxon>
        <taxon>Myxinidae</taxon>
        <taxon>Eptatretinae</taxon>
        <taxon>Eptatretus</taxon>
    </lineage>
</organism>
<dbReference type="InterPro" id="IPR038227">
    <property type="entry name" value="PUFD_som_sf"/>
</dbReference>
<dbReference type="Ensembl" id="ENSEBUT00000012228.1">
    <property type="protein sequence ID" value="ENSEBUP00000011654.1"/>
    <property type="gene ID" value="ENSEBUG00000007465.1"/>
</dbReference>
<feature type="region of interest" description="Disordered" evidence="9">
    <location>
        <begin position="934"/>
        <end position="1051"/>
    </location>
</feature>
<keyword evidence="3" id="KW-0597">Phosphoprotein</keyword>
<evidence type="ECO:0000256" key="4">
    <source>
        <dbReference type="ARBA" id="ARBA00022737"/>
    </source>
</evidence>
<dbReference type="InterPro" id="IPR036770">
    <property type="entry name" value="Ankyrin_rpt-contain_sf"/>
</dbReference>
<feature type="repeat" description="ANK" evidence="8">
    <location>
        <begin position="1131"/>
        <end position="1163"/>
    </location>
</feature>
<evidence type="ECO:0000259" key="10">
    <source>
        <dbReference type="Pfam" id="PF16553"/>
    </source>
</evidence>
<dbReference type="GO" id="GO:0005634">
    <property type="term" value="C:nucleus"/>
    <property type="evidence" value="ECO:0007669"/>
    <property type="project" value="UniProtKB-SubCell"/>
</dbReference>
<feature type="region of interest" description="Disordered" evidence="9">
    <location>
        <begin position="279"/>
        <end position="310"/>
    </location>
</feature>
<feature type="compositionally biased region" description="Gly residues" evidence="9">
    <location>
        <begin position="800"/>
        <end position="809"/>
    </location>
</feature>
<dbReference type="PROSITE" id="PS50088">
    <property type="entry name" value="ANK_REPEAT"/>
    <property type="match status" value="2"/>
</dbReference>
<keyword evidence="12" id="KW-1185">Reference proteome</keyword>
<feature type="region of interest" description="Disordered" evidence="9">
    <location>
        <begin position="835"/>
        <end position="914"/>
    </location>
</feature>
<keyword evidence="6" id="KW-0539">Nucleus</keyword>
<feature type="compositionally biased region" description="Basic and acidic residues" evidence="9">
    <location>
        <begin position="992"/>
        <end position="1003"/>
    </location>
</feature>
<dbReference type="InterPro" id="IPR002110">
    <property type="entry name" value="Ankyrin_rpt"/>
</dbReference>
<evidence type="ECO:0000256" key="9">
    <source>
        <dbReference type="SAM" id="MobiDB-lite"/>
    </source>
</evidence>
<feature type="region of interest" description="Disordered" evidence="9">
    <location>
        <begin position="655"/>
        <end position="678"/>
    </location>
</feature>
<keyword evidence="4" id="KW-0677">Repeat</keyword>
<dbReference type="Proteomes" id="UP000694388">
    <property type="component" value="Unplaced"/>
</dbReference>
<feature type="compositionally biased region" description="Acidic residues" evidence="9">
    <location>
        <begin position="896"/>
        <end position="911"/>
    </location>
</feature>
<evidence type="ECO:0000313" key="11">
    <source>
        <dbReference type="Ensembl" id="ENSEBUP00000011654.1"/>
    </source>
</evidence>
<feature type="compositionally biased region" description="Basic and acidic residues" evidence="9">
    <location>
        <begin position="851"/>
        <end position="895"/>
    </location>
</feature>
<dbReference type="GO" id="GO:0003714">
    <property type="term" value="F:transcription corepressor activity"/>
    <property type="evidence" value="ECO:0007669"/>
    <property type="project" value="TreeGrafter"/>
</dbReference>
<dbReference type="SUPFAM" id="SSF48403">
    <property type="entry name" value="Ankyrin repeat"/>
    <property type="match status" value="1"/>
</dbReference>
<dbReference type="InterPro" id="IPR047144">
    <property type="entry name" value="BCOR-like"/>
</dbReference>
<dbReference type="Gene3D" id="3.10.260.40">
    <property type="entry name" value="BCL-6 corepressor, PCGF1 binding domain"/>
    <property type="match status" value="1"/>
</dbReference>